<accession>A0A126SYG0</accession>
<evidence type="ECO:0000256" key="1">
    <source>
        <dbReference type="ARBA" id="ARBA00022801"/>
    </source>
</evidence>
<name>A0A126SYG0_9BACT</name>
<dbReference type="EMBL" id="KU144981">
    <property type="protein sequence ID" value="AMK59351.1"/>
    <property type="molecule type" value="Genomic_DNA"/>
</dbReference>
<evidence type="ECO:0000313" key="3">
    <source>
        <dbReference type="EMBL" id="AMK59351.1"/>
    </source>
</evidence>
<dbReference type="GO" id="GO:0016746">
    <property type="term" value="F:acyltransferase activity"/>
    <property type="evidence" value="ECO:0007669"/>
    <property type="project" value="UniProtKB-KW"/>
</dbReference>
<dbReference type="InterPro" id="IPR029058">
    <property type="entry name" value="AB_hydrolase_fold"/>
</dbReference>
<dbReference type="AlphaFoldDB" id="A0A126SYG0"/>
<dbReference type="PANTHER" id="PTHR43798:SF31">
    <property type="entry name" value="AB HYDROLASE SUPERFAMILY PROTEIN YCLE"/>
    <property type="match status" value="1"/>
</dbReference>
<keyword evidence="3" id="KW-0808">Transferase</keyword>
<feature type="domain" description="AB hydrolase-1" evidence="2">
    <location>
        <begin position="32"/>
        <end position="271"/>
    </location>
</feature>
<protein>
    <submittedName>
        <fullName evidence="3">Acyltransferase domain protein</fullName>
    </submittedName>
</protein>
<dbReference type="Pfam" id="PF00561">
    <property type="entry name" value="Abhydrolase_1"/>
    <property type="match status" value="1"/>
</dbReference>
<dbReference type="SUPFAM" id="SSF53474">
    <property type="entry name" value="alpha/beta-Hydrolases"/>
    <property type="match status" value="1"/>
</dbReference>
<dbReference type="Gene3D" id="3.40.50.1820">
    <property type="entry name" value="alpha/beta hydrolase"/>
    <property type="match status" value="1"/>
</dbReference>
<dbReference type="GO" id="GO:0016020">
    <property type="term" value="C:membrane"/>
    <property type="evidence" value="ECO:0007669"/>
    <property type="project" value="TreeGrafter"/>
</dbReference>
<dbReference type="PRINTS" id="PR00412">
    <property type="entry name" value="EPOXHYDRLASE"/>
</dbReference>
<dbReference type="InterPro" id="IPR000073">
    <property type="entry name" value="AB_hydrolase_1"/>
</dbReference>
<evidence type="ECO:0000259" key="2">
    <source>
        <dbReference type="Pfam" id="PF00561"/>
    </source>
</evidence>
<keyword evidence="1" id="KW-0378">Hydrolase</keyword>
<keyword evidence="3" id="KW-0012">Acyltransferase</keyword>
<dbReference type="GO" id="GO:0016787">
    <property type="term" value="F:hydrolase activity"/>
    <property type="evidence" value="ECO:0007669"/>
    <property type="project" value="UniProtKB-KW"/>
</dbReference>
<organism evidence="3">
    <name type="scientific">uncultured bacterium UPO53</name>
    <dbReference type="NCBI Taxonomy" id="1776978"/>
    <lineage>
        <taxon>Bacteria</taxon>
        <taxon>environmental samples</taxon>
    </lineage>
</organism>
<dbReference type="InterPro" id="IPR000639">
    <property type="entry name" value="Epox_hydrolase-like"/>
</dbReference>
<dbReference type="PANTHER" id="PTHR43798">
    <property type="entry name" value="MONOACYLGLYCEROL LIPASE"/>
    <property type="match status" value="1"/>
</dbReference>
<proteinExistence type="predicted"/>
<reference evidence="3" key="1">
    <citation type="journal article" date="2016" name="Appl. Environ. Microbiol.">
        <title>Functional Metagenomics of a Biostimulated Petroleum-Contaminated Soil Reveals an Extraordinary Diversity of Extradiol Dioxygenases.</title>
        <authorList>
            <person name="Terron-Gonzalez L."/>
            <person name="Martin-Cabello G."/>
            <person name="Ferrer M."/>
            <person name="Santero E."/>
        </authorList>
    </citation>
    <scope>NUCLEOTIDE SEQUENCE</scope>
</reference>
<dbReference type="InterPro" id="IPR050266">
    <property type="entry name" value="AB_hydrolase_sf"/>
</dbReference>
<dbReference type="PRINTS" id="PR00111">
    <property type="entry name" value="ABHYDROLASE"/>
</dbReference>
<sequence length="290" mass="31453">MANNKENPSMSSRLVQVGQRSIHLSELGSGYPVIMLHGGGPGASGVSNYSRNIDALAKHFRVLVPDLPGYGKSTKGVDRSDPFGDLATTMLGLMDALKIERAHLVGNSYGGACALRMALDVPSRVSGLVLMGPGGINTTRGLPTSGLNKLLNYYSGSGPSLEKLRSFIREDLVYDGSQVPDAVIEERFRSSIDPDVIAHPPLRRPNSLSAALRMDFSRDPRLKKCRTPALVLWGADDKVNRPSGAQTLQNALANADVYLFSKTGHWVQWERADEFNAVTTAFLQRHQPQA</sequence>